<feature type="region of interest" description="Disordered" evidence="1">
    <location>
        <begin position="27"/>
        <end position="54"/>
    </location>
</feature>
<feature type="region of interest" description="Disordered" evidence="1">
    <location>
        <begin position="666"/>
        <end position="696"/>
    </location>
</feature>
<evidence type="ECO:0000313" key="4">
    <source>
        <dbReference type="Proteomes" id="UP000076154"/>
    </source>
</evidence>
<protein>
    <recommendedName>
        <fullName evidence="2">CBM21 domain-containing protein</fullName>
    </recommendedName>
</protein>
<feature type="compositionally biased region" description="Low complexity" evidence="1">
    <location>
        <begin position="69"/>
        <end position="102"/>
    </location>
</feature>
<dbReference type="AlphaFoldDB" id="A0A369JSQ9"/>
<dbReference type="GO" id="GO:0008157">
    <property type="term" value="F:protein phosphatase 1 binding"/>
    <property type="evidence" value="ECO:0007669"/>
    <property type="project" value="TreeGrafter"/>
</dbReference>
<dbReference type="GO" id="GO:0000164">
    <property type="term" value="C:protein phosphatase type 1 complex"/>
    <property type="evidence" value="ECO:0007669"/>
    <property type="project" value="TreeGrafter"/>
</dbReference>
<evidence type="ECO:0000256" key="1">
    <source>
        <dbReference type="SAM" id="MobiDB-lite"/>
    </source>
</evidence>
<name>A0A369JSQ9_HYPMA</name>
<dbReference type="InterPro" id="IPR038175">
    <property type="entry name" value="CBM21_dom_sf"/>
</dbReference>
<dbReference type="PANTHER" id="PTHR12307">
    <property type="entry name" value="PROTEIN PHOSPHATASE 1 REGULATORY SUBUNIT"/>
    <property type="match status" value="1"/>
</dbReference>
<feature type="region of interest" description="Disordered" evidence="1">
    <location>
        <begin position="67"/>
        <end position="162"/>
    </location>
</feature>
<accession>A0A369JSQ9</accession>
<feature type="domain" description="CBM21" evidence="2">
    <location>
        <begin position="312"/>
        <end position="422"/>
    </location>
</feature>
<feature type="region of interest" description="Disordered" evidence="1">
    <location>
        <begin position="512"/>
        <end position="569"/>
    </location>
</feature>
<sequence length="826" mass="90072">MIATMSLQSHRMSPSMEHLFSRNMNTAGAPLPLIPRRIPSGARSRSTPSSPQNYEFVSVTPVKVFIQHSTPPQTSPPSTSTAMSDSDSSSSSSSPSDGTRPTVTIRSKRVRGVRSSAVCPPEQSTPTPALHHARLAHEQHSQPHHAPASAKDDDSTPRQHARPLIYTPGMSLRPQTEGMKARNFSESHVRASTESPASTYIPPSSSYQKPYLVRKKSGQLVKSSLKSSKSLSVIVKGVSSKSEPNTPTHTKAVHFDSKLEHVKLFLAEQKPLAVSRDGSPTDDTSGTDSDFPSFIFGDTRKTLEMKVPNMPRCVDRNADVALEELALAPDAMSIVGRARVRNIAYSKWLVARFTFDEWQTTSEVTAKYLDSVDSEFDRFVFTIRLNDLLARIGEKRLYLALRYTVAGRELWDNNRGKNYLAEFSRIVPSPVLPKVKGRISEDESSATESDIADLKDKLEKVALGQEKKPTSLSSSFLSQSLATRYDFGTSLKEPWNPSTEFTSPLRHLRTQSYPTSSVTTTPAATPATNSIPWPDKPKGGYLNIPDTTTPVKKRTPIPSLGSPRDLGEDAPYSAIPRSAELDDTPFPVPVPVTVAHEGRNHRRSYFDDANAGEGRASSFVANVRRTPPGTPSFDDTTPMPPSRFHSFPPVKPQLYGLGLGTSVYGDREAGSGLSTPSFASPSSGSSRETSPSPTEDYMMMNAHGYVSSEEEISPSTHYTQFLSKFCFFTGTGAGTHPISPDLIPRTHSESDIEEFLNAASTSPRISASDSFNFATPIRSPSLDDIMSLGGRSGSSTPTKDHYFTPPKISSPPLMFSESRSATPIAV</sequence>
<dbReference type="OrthoDB" id="1881at2759"/>
<reference evidence="3" key="1">
    <citation type="submission" date="2018-04" db="EMBL/GenBank/DDBJ databases">
        <title>Whole genome sequencing of Hypsizygus marmoreus.</title>
        <authorList>
            <person name="Choi I.-G."/>
            <person name="Min B."/>
            <person name="Kim J.-G."/>
            <person name="Kim S."/>
            <person name="Oh Y.-L."/>
            <person name="Kong W.-S."/>
            <person name="Park H."/>
            <person name="Jeong J."/>
            <person name="Song E.-S."/>
        </authorList>
    </citation>
    <scope>NUCLEOTIDE SEQUENCE [LARGE SCALE GENOMIC DNA]</scope>
    <source>
        <strain evidence="3">51987-8</strain>
    </source>
</reference>
<evidence type="ECO:0000259" key="2">
    <source>
        <dbReference type="PROSITE" id="PS51159"/>
    </source>
</evidence>
<proteinExistence type="predicted"/>
<dbReference type="EMBL" id="LUEZ02000045">
    <property type="protein sequence ID" value="RDB24260.1"/>
    <property type="molecule type" value="Genomic_DNA"/>
</dbReference>
<dbReference type="Pfam" id="PF03370">
    <property type="entry name" value="CBM_21"/>
    <property type="match status" value="1"/>
</dbReference>
<evidence type="ECO:0000313" key="3">
    <source>
        <dbReference type="EMBL" id="RDB24260.1"/>
    </source>
</evidence>
<organism evidence="3 4">
    <name type="scientific">Hypsizygus marmoreus</name>
    <name type="common">White beech mushroom</name>
    <name type="synonym">Agaricus marmoreus</name>
    <dbReference type="NCBI Taxonomy" id="39966"/>
    <lineage>
        <taxon>Eukaryota</taxon>
        <taxon>Fungi</taxon>
        <taxon>Dikarya</taxon>
        <taxon>Basidiomycota</taxon>
        <taxon>Agaricomycotina</taxon>
        <taxon>Agaricomycetes</taxon>
        <taxon>Agaricomycetidae</taxon>
        <taxon>Agaricales</taxon>
        <taxon>Tricholomatineae</taxon>
        <taxon>Lyophyllaceae</taxon>
        <taxon>Hypsizygus</taxon>
    </lineage>
</organism>
<dbReference type="GO" id="GO:0005979">
    <property type="term" value="P:regulation of glycogen biosynthetic process"/>
    <property type="evidence" value="ECO:0007669"/>
    <property type="project" value="TreeGrafter"/>
</dbReference>
<gene>
    <name evidence="3" type="ORF">Hypma_008575</name>
</gene>
<feature type="region of interest" description="Disordered" evidence="1">
    <location>
        <begin position="622"/>
        <end position="642"/>
    </location>
</feature>
<dbReference type="InterPro" id="IPR050782">
    <property type="entry name" value="PP1_regulatory_subunit_3"/>
</dbReference>
<dbReference type="GO" id="GO:2001069">
    <property type="term" value="F:glycogen binding"/>
    <property type="evidence" value="ECO:0007669"/>
    <property type="project" value="TreeGrafter"/>
</dbReference>
<keyword evidence="4" id="KW-1185">Reference proteome</keyword>
<dbReference type="InParanoid" id="A0A369JSQ9"/>
<feature type="compositionally biased region" description="Polar residues" evidence="1">
    <location>
        <begin position="43"/>
        <end position="54"/>
    </location>
</feature>
<feature type="compositionally biased region" description="Low complexity" evidence="1">
    <location>
        <begin position="671"/>
        <end position="695"/>
    </location>
</feature>
<dbReference type="InterPro" id="IPR005036">
    <property type="entry name" value="CBM21_dom"/>
</dbReference>
<feature type="compositionally biased region" description="Low complexity" evidence="1">
    <location>
        <begin position="512"/>
        <end position="528"/>
    </location>
</feature>
<dbReference type="Proteomes" id="UP000076154">
    <property type="component" value="Unassembled WGS sequence"/>
</dbReference>
<dbReference type="Gene3D" id="2.60.40.2440">
    <property type="entry name" value="Carbohydrate binding type-21 domain"/>
    <property type="match status" value="1"/>
</dbReference>
<dbReference type="PANTHER" id="PTHR12307:SF36">
    <property type="entry name" value="GLYCOGEN-BINDING SUBUNIT 76A"/>
    <property type="match status" value="1"/>
</dbReference>
<comment type="caution">
    <text evidence="3">The sequence shown here is derived from an EMBL/GenBank/DDBJ whole genome shotgun (WGS) entry which is preliminary data.</text>
</comment>
<dbReference type="STRING" id="39966.A0A369JSQ9"/>
<dbReference type="PROSITE" id="PS51159">
    <property type="entry name" value="CBM21"/>
    <property type="match status" value="1"/>
</dbReference>